<protein>
    <submittedName>
        <fullName evidence="1">Uncharacterized protein</fullName>
    </submittedName>
</protein>
<comment type="caution">
    <text evidence="1">The sequence shown here is derived from an EMBL/GenBank/DDBJ whole genome shotgun (WGS) entry which is preliminary data.</text>
</comment>
<organism evidence="1 2">
    <name type="scientific">Naganishia friedmannii</name>
    <dbReference type="NCBI Taxonomy" id="89922"/>
    <lineage>
        <taxon>Eukaryota</taxon>
        <taxon>Fungi</taxon>
        <taxon>Dikarya</taxon>
        <taxon>Basidiomycota</taxon>
        <taxon>Agaricomycotina</taxon>
        <taxon>Tremellomycetes</taxon>
        <taxon>Filobasidiales</taxon>
        <taxon>Filobasidiaceae</taxon>
        <taxon>Naganishia</taxon>
    </lineage>
</organism>
<sequence>MGRQNQNEIGNPVHQGEKLQGSPFSTAAVAASSSPSIATVVTTAVSATVSSTTPPAPRPVLDLAPDALVHPTRKDFSDLPAELREEVAEWLDEAGATKSLLNLSLVEKKMRECLAMKNHRTEVWFHKGKQQRFKWWYAEESPQIRSIRYLFQTVVSFITSPYMLNSIQYNPRHLMMVIKPTFDNRQLPHEMGGHPQNLVPDLKSFAKWDRYDKVTGKWGKHITLRLFIYPLHGPDDFLRTLRSLRYAPATNTKKSGLKGAALKVMVHCRDEGTKEMDQARDFFPERGYGLRDVELCRVNEKEKGFPVSIVAQFAGALSFEDWKTSLVVSDCLDWSEKEKLIRFVAKKWIKAIITHPETVNLTFEVYDPAGNTSIARLSATKGKFTVQTERNPQLGRFEAAAQAALRA</sequence>
<dbReference type="EMBL" id="JASBWT010000022">
    <property type="protein sequence ID" value="KAJ9095297.1"/>
    <property type="molecule type" value="Genomic_DNA"/>
</dbReference>
<reference evidence="1" key="1">
    <citation type="submission" date="2023-04" db="EMBL/GenBank/DDBJ databases">
        <title>Draft Genome sequencing of Naganishia species isolated from polar environments using Oxford Nanopore Technology.</title>
        <authorList>
            <person name="Leo P."/>
            <person name="Venkateswaran K."/>
        </authorList>
    </citation>
    <scope>NUCLEOTIDE SEQUENCE</scope>
    <source>
        <strain evidence="1">MNA-CCFEE 5423</strain>
    </source>
</reference>
<dbReference type="Proteomes" id="UP001227268">
    <property type="component" value="Unassembled WGS sequence"/>
</dbReference>
<evidence type="ECO:0000313" key="1">
    <source>
        <dbReference type="EMBL" id="KAJ9095297.1"/>
    </source>
</evidence>
<accession>A0ACC2V9T2</accession>
<keyword evidence="2" id="KW-1185">Reference proteome</keyword>
<name>A0ACC2V9T2_9TREE</name>
<proteinExistence type="predicted"/>
<evidence type="ECO:0000313" key="2">
    <source>
        <dbReference type="Proteomes" id="UP001227268"/>
    </source>
</evidence>
<gene>
    <name evidence="1" type="ORF">QFC21_005663</name>
</gene>